<evidence type="ECO:0000259" key="1">
    <source>
        <dbReference type="Pfam" id="PF09084"/>
    </source>
</evidence>
<protein>
    <submittedName>
        <fullName evidence="2">Riboflavin-binding protein RibY</fullName>
    </submittedName>
</protein>
<proteinExistence type="predicted"/>
<dbReference type="PROSITE" id="PS51257">
    <property type="entry name" value="PROKAR_LIPOPROTEIN"/>
    <property type="match status" value="1"/>
</dbReference>
<dbReference type="Proteomes" id="UP000654345">
    <property type="component" value="Unassembled WGS sequence"/>
</dbReference>
<organism evidence="2 3">
    <name type="scientific">Ktedonobacter robiniae</name>
    <dbReference type="NCBI Taxonomy" id="2778365"/>
    <lineage>
        <taxon>Bacteria</taxon>
        <taxon>Bacillati</taxon>
        <taxon>Chloroflexota</taxon>
        <taxon>Ktedonobacteria</taxon>
        <taxon>Ktedonobacterales</taxon>
        <taxon>Ktedonobacteraceae</taxon>
        <taxon>Ktedonobacter</taxon>
    </lineage>
</organism>
<dbReference type="InterPro" id="IPR027939">
    <property type="entry name" value="NMT1/THI5"/>
</dbReference>
<reference evidence="2 3" key="1">
    <citation type="journal article" date="2021" name="Int. J. Syst. Evol. Microbiol.">
        <title>Reticulibacter mediterranei gen. nov., sp. nov., within the new family Reticulibacteraceae fam. nov., and Ktedonospora formicarum gen. nov., sp. nov., Ktedonobacter robiniae sp. nov., Dictyobacter formicarum sp. nov. and Dictyobacter arantiisoli sp. nov., belonging to the class Ktedonobacteria.</title>
        <authorList>
            <person name="Yabe S."/>
            <person name="Zheng Y."/>
            <person name="Wang C.M."/>
            <person name="Sakai Y."/>
            <person name="Abe K."/>
            <person name="Yokota A."/>
            <person name="Donadio S."/>
            <person name="Cavaletti L."/>
            <person name="Monciardini P."/>
        </authorList>
    </citation>
    <scope>NUCLEOTIDE SEQUENCE [LARGE SCALE GENOMIC DNA]</scope>
    <source>
        <strain evidence="2 3">SOSP1-30</strain>
    </source>
</reference>
<accession>A0ABQ3USA3</accession>
<evidence type="ECO:0000313" key="2">
    <source>
        <dbReference type="EMBL" id="GHO55561.1"/>
    </source>
</evidence>
<gene>
    <name evidence="2" type="primary">ribY_1</name>
    <name evidence="2" type="ORF">KSB_40360</name>
</gene>
<dbReference type="SUPFAM" id="SSF53850">
    <property type="entry name" value="Periplasmic binding protein-like II"/>
    <property type="match status" value="1"/>
</dbReference>
<dbReference type="EMBL" id="BNJG01000001">
    <property type="protein sequence ID" value="GHO55561.1"/>
    <property type="molecule type" value="Genomic_DNA"/>
</dbReference>
<dbReference type="InterPro" id="IPR015168">
    <property type="entry name" value="SsuA/THI5"/>
</dbReference>
<evidence type="ECO:0000313" key="3">
    <source>
        <dbReference type="Proteomes" id="UP000654345"/>
    </source>
</evidence>
<name>A0ABQ3USA3_9CHLR</name>
<keyword evidence="3" id="KW-1185">Reference proteome</keyword>
<feature type="domain" description="SsuA/THI5-like" evidence="1">
    <location>
        <begin position="58"/>
        <end position="269"/>
    </location>
</feature>
<dbReference type="Gene3D" id="3.40.190.10">
    <property type="entry name" value="Periplasmic binding protein-like II"/>
    <property type="match status" value="2"/>
</dbReference>
<comment type="caution">
    <text evidence="2">The sequence shown here is derived from an EMBL/GenBank/DDBJ whole genome shotgun (WGS) entry which is preliminary data.</text>
</comment>
<dbReference type="Pfam" id="PF09084">
    <property type="entry name" value="NMT1"/>
    <property type="match status" value="1"/>
</dbReference>
<sequence>MSARHRSSTVATFGILSLLFMLLITACGGTSTTNTSSNSSLQGKQAISIGLGYVPDIQFAPFYVAKSKGYYSQAGLDVTFHHGIVPDLIGSMVAGKNTFVFAGGDELLTARNSNKQIKALDVATIFQKYPVSLIVPADSSIKSLSDLKGHTIGVPGAYGSTYTALLAFLYKAHLSTSDVKIQSIGFTQVPALLAHRVDAVMGYSNNEPLQLEQHGLKVRTFPISDYQPIVSNGIIAPEEIYQQQPAMVRSFVQATLKGLRDVIANPDEALQVSQSYIPGMNTTQARAVLKATIPIYQGDGKLGNNDDATWQSMEQFLVAEKLITPVDNLTSVYTNKTVA</sequence>
<dbReference type="PANTHER" id="PTHR31528">
    <property type="entry name" value="4-AMINO-5-HYDROXYMETHYL-2-METHYLPYRIMIDINE PHOSPHATE SYNTHASE THI11-RELATED"/>
    <property type="match status" value="1"/>
</dbReference>
<dbReference type="PANTHER" id="PTHR31528:SF15">
    <property type="entry name" value="RIBOFLAVIN-BINDING PROTEIN RIBY"/>
    <property type="match status" value="1"/>
</dbReference>
<dbReference type="RefSeq" id="WP_201372136.1">
    <property type="nucleotide sequence ID" value="NZ_BNJG01000001.1"/>
</dbReference>